<evidence type="ECO:0000256" key="12">
    <source>
        <dbReference type="SAM" id="SignalP"/>
    </source>
</evidence>
<evidence type="ECO:0000256" key="3">
    <source>
        <dbReference type="ARBA" id="ARBA00022452"/>
    </source>
</evidence>
<feature type="signal peptide" evidence="12">
    <location>
        <begin position="1"/>
        <end position="20"/>
    </location>
</feature>
<reference evidence="13" key="2">
    <citation type="submission" date="2020-02" db="EMBL/GenBank/DDBJ databases">
        <authorList>
            <consortium name="NCBI Pathogen Detection Project"/>
        </authorList>
    </citation>
    <scope>NUCLEOTIDE SEQUENCE</scope>
    <source>
        <strain evidence="13">MA.BD-OM-2007-08-002990</strain>
        <strain evidence="14">MA.BD-PM-2007-01-000703</strain>
    </source>
</reference>
<feature type="active site" evidence="11">
    <location>
        <position position="103"/>
    </location>
</feature>
<evidence type="ECO:0000256" key="4">
    <source>
        <dbReference type="ARBA" id="ARBA00022670"/>
    </source>
</evidence>
<comment type="subcellular location">
    <subcellularLocation>
        <location evidence="1">Cell outer membrane</location>
        <topology evidence="1">Multi-pass membrane protein</topology>
    </subcellularLocation>
</comment>
<comment type="caution">
    <text evidence="13">The sequence shown here is derived from an EMBL/GenBank/DDBJ whole genome shotgun (WGS) entry which is preliminary data.</text>
</comment>
<dbReference type="Gene3D" id="2.40.128.90">
    <property type="entry name" value="OMPT-like"/>
    <property type="match status" value="1"/>
</dbReference>
<sequence length="317" mass="36050">MRLKLLVMALSAPVALNALATTEPFAFTPEKVSTELSLGTLSGKTKERVYDPENGGRKVSQLDWKYSNAAIIKGTINWDLLPRLSVGASGWTTLGQKGGNMVDRDWQDSDKPDIWTDESRHPDTRLNFANEFDLNVKGWILNEPDYRLGLMAGYQESRYSFTARGGSYIYSSDDGFRDTTGTFPDGERVIGYKQRFKMPYIGLTGSYRYEDFELGGTFKYSGWVESSDNDEHYDPSKRITYREKVKDQNYYSVAINAGYYVTPNAKVYVEGTWNRVTNKKADTALYDHNDNTYDYIKNGAGIENYSFITTAGLKYYF</sequence>
<keyword evidence="4 13" id="KW-0645">Protease</keyword>
<evidence type="ECO:0000256" key="5">
    <source>
        <dbReference type="ARBA" id="ARBA00022692"/>
    </source>
</evidence>
<name>A0A746HV17_SALER</name>
<keyword evidence="7" id="KW-0064">Aspartyl protease</keyword>
<dbReference type="PRINTS" id="PR00482">
    <property type="entry name" value="OMPTIN"/>
</dbReference>
<evidence type="ECO:0000256" key="9">
    <source>
        <dbReference type="ARBA" id="ARBA00023136"/>
    </source>
</evidence>
<gene>
    <name evidence="14" type="ORF">G8C28_000936</name>
    <name evidence="13" type="ORF">G8C30_000268</name>
</gene>
<dbReference type="Pfam" id="PF01278">
    <property type="entry name" value="Omptin"/>
    <property type="match status" value="1"/>
</dbReference>
<evidence type="ECO:0000313" key="14">
    <source>
        <dbReference type="EMBL" id="HAF5258379.1"/>
    </source>
</evidence>
<dbReference type="PROSITE" id="PS00835">
    <property type="entry name" value="OMPTIN_2"/>
    <property type="match status" value="1"/>
</dbReference>
<protein>
    <submittedName>
        <fullName evidence="13">Omptin family outer membrane protease</fullName>
    </submittedName>
</protein>
<keyword evidence="8" id="KW-0378">Hydrolase</keyword>
<feature type="active site" evidence="11">
    <location>
        <position position="232"/>
    </location>
</feature>
<feature type="active site" evidence="11">
    <location>
        <position position="105"/>
    </location>
</feature>
<keyword evidence="9" id="KW-0472">Membrane</keyword>
<dbReference type="EMBL" id="DAAUZY010000001">
    <property type="protein sequence ID" value="HAF3780543.1"/>
    <property type="molecule type" value="Genomic_DNA"/>
</dbReference>
<reference evidence="13" key="1">
    <citation type="journal article" date="2018" name="Genome Biol.">
        <title>SKESA: strategic k-mer extension for scrupulous assemblies.</title>
        <authorList>
            <person name="Souvorov A."/>
            <person name="Agarwala R."/>
            <person name="Lipman D.J."/>
        </authorList>
    </citation>
    <scope>NUCLEOTIDE SEQUENCE</scope>
    <source>
        <strain evidence="13">MA.BD-OM-2007-08-002990</strain>
        <strain evidence="14">MA.BD-PM-2007-01-000703</strain>
    </source>
</reference>
<organism evidence="13">
    <name type="scientific">Salmonella enterica</name>
    <name type="common">Salmonella choleraesuis</name>
    <dbReference type="NCBI Taxonomy" id="28901"/>
    <lineage>
        <taxon>Bacteria</taxon>
        <taxon>Pseudomonadati</taxon>
        <taxon>Pseudomonadota</taxon>
        <taxon>Gammaproteobacteria</taxon>
        <taxon>Enterobacterales</taxon>
        <taxon>Enterobacteriaceae</taxon>
        <taxon>Salmonella</taxon>
    </lineage>
</organism>
<dbReference type="PROSITE" id="PS00834">
    <property type="entry name" value="OMPTIN_1"/>
    <property type="match status" value="1"/>
</dbReference>
<dbReference type="InterPro" id="IPR020079">
    <property type="entry name" value="Peptidase_A26_CS"/>
</dbReference>
<evidence type="ECO:0000256" key="10">
    <source>
        <dbReference type="ARBA" id="ARBA00023237"/>
    </source>
</evidence>
<evidence type="ECO:0000256" key="7">
    <source>
        <dbReference type="ARBA" id="ARBA00022750"/>
    </source>
</evidence>
<evidence type="ECO:0000256" key="6">
    <source>
        <dbReference type="ARBA" id="ARBA00022729"/>
    </source>
</evidence>
<keyword evidence="10" id="KW-0998">Cell outer membrane</keyword>
<keyword evidence="6 12" id="KW-0732">Signal</keyword>
<evidence type="ECO:0000256" key="1">
    <source>
        <dbReference type="ARBA" id="ARBA00004571"/>
    </source>
</evidence>
<dbReference type="NCBIfam" id="NF008222">
    <property type="entry name" value="PRK10993.1-1"/>
    <property type="match status" value="1"/>
</dbReference>
<dbReference type="InterPro" id="IPR053724">
    <property type="entry name" value="OMP_A26_sf"/>
</dbReference>
<dbReference type="InterPro" id="IPR000036">
    <property type="entry name" value="Peptidase_A26_omptin"/>
</dbReference>
<keyword evidence="5" id="KW-0812">Transmembrane</keyword>
<dbReference type="SUPFAM" id="SSF69917">
    <property type="entry name" value="OMPT-like"/>
    <property type="match status" value="1"/>
</dbReference>
<dbReference type="InterPro" id="IPR020080">
    <property type="entry name" value="OM_adhesin/peptidase_omptin"/>
</dbReference>
<evidence type="ECO:0000313" key="13">
    <source>
        <dbReference type="EMBL" id="HAF3780543.1"/>
    </source>
</evidence>
<comment type="similarity">
    <text evidence="2">Belongs to the peptidase A26 family.</text>
</comment>
<dbReference type="GO" id="GO:0009279">
    <property type="term" value="C:cell outer membrane"/>
    <property type="evidence" value="ECO:0007669"/>
    <property type="project" value="UniProtKB-SubCell"/>
</dbReference>
<dbReference type="AlphaFoldDB" id="A0A746HV17"/>
<dbReference type="GO" id="GO:0006508">
    <property type="term" value="P:proteolysis"/>
    <property type="evidence" value="ECO:0007669"/>
    <property type="project" value="UniProtKB-KW"/>
</dbReference>
<proteinExistence type="inferred from homology"/>
<evidence type="ECO:0000256" key="8">
    <source>
        <dbReference type="ARBA" id="ARBA00022801"/>
    </source>
</evidence>
<feature type="active site" evidence="11">
    <location>
        <position position="230"/>
    </location>
</feature>
<dbReference type="PIRSF" id="PIRSF001522">
    <property type="entry name" value="Peptidase_A26"/>
    <property type="match status" value="1"/>
</dbReference>
<feature type="chain" id="PRO_5036197649" evidence="12">
    <location>
        <begin position="21"/>
        <end position="317"/>
    </location>
</feature>
<keyword evidence="3" id="KW-1134">Transmembrane beta strand</keyword>
<evidence type="ECO:0000256" key="11">
    <source>
        <dbReference type="PIRSR" id="PIRSR001522-1"/>
    </source>
</evidence>
<accession>A0A746HV17</accession>
<evidence type="ECO:0000256" key="2">
    <source>
        <dbReference type="ARBA" id="ARBA00006923"/>
    </source>
</evidence>
<dbReference type="NCBIfam" id="NF008224">
    <property type="entry name" value="PRK10993.1-4"/>
    <property type="match status" value="1"/>
</dbReference>
<dbReference type="EMBL" id="DAAVKQ010000002">
    <property type="protein sequence ID" value="HAF5258379.1"/>
    <property type="molecule type" value="Genomic_DNA"/>
</dbReference>
<dbReference type="GO" id="GO:0004190">
    <property type="term" value="F:aspartic-type endopeptidase activity"/>
    <property type="evidence" value="ECO:0007669"/>
    <property type="project" value="UniProtKB-KW"/>
</dbReference>